<dbReference type="CDD" id="cd05794">
    <property type="entry name" value="S1_EF-P_repeat_2"/>
    <property type="match status" value="1"/>
</dbReference>
<comment type="similarity">
    <text evidence="1">Belongs to the elongation factor P family.</text>
</comment>
<dbReference type="InterPro" id="IPR015365">
    <property type="entry name" value="Elong-fact-P_C"/>
</dbReference>
<dbReference type="InterPro" id="IPR012340">
    <property type="entry name" value="NA-bd_OB-fold"/>
</dbReference>
<feature type="domain" description="Elongation factor P C-terminal" evidence="2">
    <location>
        <begin position="131"/>
        <end position="186"/>
    </location>
</feature>
<feature type="domain" description="Translation elongation factor P/YeiP central" evidence="3">
    <location>
        <begin position="68"/>
        <end position="123"/>
    </location>
</feature>
<gene>
    <name evidence="4" type="ORF">LCGC14_0010140</name>
</gene>
<dbReference type="InterPro" id="IPR013185">
    <property type="entry name" value="Transl_elong_KOW-like"/>
</dbReference>
<dbReference type="InterPro" id="IPR020599">
    <property type="entry name" value="Transl_elong_fac_P/YeiP"/>
</dbReference>
<dbReference type="InterPro" id="IPR014722">
    <property type="entry name" value="Rib_uL2_dom2"/>
</dbReference>
<evidence type="ECO:0000313" key="4">
    <source>
        <dbReference type="EMBL" id="KKO11521.1"/>
    </source>
</evidence>
<protein>
    <recommendedName>
        <fullName evidence="5">Elongation factor P-like protein</fullName>
    </recommendedName>
</protein>
<dbReference type="InterPro" id="IPR013852">
    <property type="entry name" value="Transl_elong_P/YeiP_CS"/>
</dbReference>
<dbReference type="GO" id="GO:0043043">
    <property type="term" value="P:peptide biosynthetic process"/>
    <property type="evidence" value="ECO:0007669"/>
    <property type="project" value="InterPro"/>
</dbReference>
<sequence length="187" mass="20738">MKANELKRGMIVDIEGVPHLIRQLEGKSPSSRGGVTMYKVRYINLQTQQKLDEAYKGDDVVKIADCMRMNVQFSYREDDTLYFMSTDDYSQYGINAEQVEDDIPYITDQLDGITALIMDDNLLGIELPQTVVMEIVSTPSSGGSASATARPKPATLDTGLEIQVPEYLTTGEKIKVNTVTGKFVSRA</sequence>
<evidence type="ECO:0000259" key="3">
    <source>
        <dbReference type="SMART" id="SM01185"/>
    </source>
</evidence>
<dbReference type="SUPFAM" id="SSF50249">
    <property type="entry name" value="Nucleic acid-binding proteins"/>
    <property type="match status" value="2"/>
</dbReference>
<dbReference type="PIRSF" id="PIRSF005901">
    <property type="entry name" value="EF-P"/>
    <property type="match status" value="1"/>
</dbReference>
<dbReference type="SMART" id="SM01185">
    <property type="entry name" value="EFP"/>
    <property type="match status" value="1"/>
</dbReference>
<reference evidence="4" key="1">
    <citation type="journal article" date="2015" name="Nature">
        <title>Complex archaea that bridge the gap between prokaryotes and eukaryotes.</title>
        <authorList>
            <person name="Spang A."/>
            <person name="Saw J.H."/>
            <person name="Jorgensen S.L."/>
            <person name="Zaremba-Niedzwiedzka K."/>
            <person name="Martijn J."/>
            <person name="Lind A.E."/>
            <person name="van Eijk R."/>
            <person name="Schleper C."/>
            <person name="Guy L."/>
            <person name="Ettema T.J."/>
        </authorList>
    </citation>
    <scope>NUCLEOTIDE SEQUENCE</scope>
</reference>
<dbReference type="NCBIfam" id="NF003392">
    <property type="entry name" value="PRK04542.1"/>
    <property type="match status" value="1"/>
</dbReference>
<comment type="caution">
    <text evidence="4">The sequence shown here is derived from an EMBL/GenBank/DDBJ whole genome shotgun (WGS) entry which is preliminary data.</text>
</comment>
<dbReference type="Gene3D" id="2.30.30.30">
    <property type="match status" value="1"/>
</dbReference>
<dbReference type="SUPFAM" id="SSF50104">
    <property type="entry name" value="Translation proteins SH3-like domain"/>
    <property type="match status" value="1"/>
</dbReference>
<dbReference type="Pfam" id="PF08207">
    <property type="entry name" value="EFP_N"/>
    <property type="match status" value="1"/>
</dbReference>
<dbReference type="GO" id="GO:0005829">
    <property type="term" value="C:cytosol"/>
    <property type="evidence" value="ECO:0007669"/>
    <property type="project" value="UniProtKB-ARBA"/>
</dbReference>
<dbReference type="InterPro" id="IPR001059">
    <property type="entry name" value="Transl_elong_P/YeiP_cen"/>
</dbReference>
<dbReference type="Pfam" id="PF01132">
    <property type="entry name" value="EFP"/>
    <property type="match status" value="1"/>
</dbReference>
<dbReference type="Gene3D" id="2.40.50.140">
    <property type="entry name" value="Nucleic acid-binding proteins"/>
    <property type="match status" value="2"/>
</dbReference>
<name>A0A0F9W2J3_9ZZZZ</name>
<accession>A0A0F9W2J3</accession>
<dbReference type="FunFam" id="2.40.50.140:FF:000004">
    <property type="entry name" value="Elongation factor P"/>
    <property type="match status" value="1"/>
</dbReference>
<dbReference type="InterPro" id="IPR008991">
    <property type="entry name" value="Translation_prot_SH3-like_sf"/>
</dbReference>
<evidence type="ECO:0008006" key="5">
    <source>
        <dbReference type="Google" id="ProtNLM"/>
    </source>
</evidence>
<dbReference type="GO" id="GO:0003746">
    <property type="term" value="F:translation elongation factor activity"/>
    <property type="evidence" value="ECO:0007669"/>
    <property type="project" value="InterPro"/>
</dbReference>
<dbReference type="PANTHER" id="PTHR30053">
    <property type="entry name" value="ELONGATION FACTOR P"/>
    <property type="match status" value="1"/>
</dbReference>
<dbReference type="EMBL" id="LAZR01000002">
    <property type="protein sequence ID" value="KKO11521.1"/>
    <property type="molecule type" value="Genomic_DNA"/>
</dbReference>
<evidence type="ECO:0000256" key="1">
    <source>
        <dbReference type="ARBA" id="ARBA00009479"/>
    </source>
</evidence>
<dbReference type="AlphaFoldDB" id="A0A0F9W2J3"/>
<proteinExistence type="inferred from homology"/>
<evidence type="ECO:0000259" key="2">
    <source>
        <dbReference type="SMART" id="SM00841"/>
    </source>
</evidence>
<dbReference type="InterPro" id="IPR011897">
    <property type="entry name" value="Transl_elong_p-like_YeiP"/>
</dbReference>
<dbReference type="PROSITE" id="PS01275">
    <property type="entry name" value="EFP"/>
    <property type="match status" value="1"/>
</dbReference>
<organism evidence="4">
    <name type="scientific">marine sediment metagenome</name>
    <dbReference type="NCBI Taxonomy" id="412755"/>
    <lineage>
        <taxon>unclassified sequences</taxon>
        <taxon>metagenomes</taxon>
        <taxon>ecological metagenomes</taxon>
    </lineage>
</organism>
<dbReference type="SMART" id="SM00841">
    <property type="entry name" value="Elong-fact-P_C"/>
    <property type="match status" value="1"/>
</dbReference>
<dbReference type="Pfam" id="PF09285">
    <property type="entry name" value="Elong-fact-P_C"/>
    <property type="match status" value="1"/>
</dbReference>
<dbReference type="HAMAP" id="MF_00646">
    <property type="entry name" value="EFP"/>
    <property type="match status" value="1"/>
</dbReference>
<dbReference type="PANTHER" id="PTHR30053:SF14">
    <property type="entry name" value="TRANSLATION ELONGATION FACTOR KOW-LIKE DOMAIN-CONTAINING PROTEIN"/>
    <property type="match status" value="1"/>
</dbReference>